<dbReference type="PANTHER" id="PTHR41244:SF1">
    <property type="entry name" value="GLYCOSYLTRANSFERASE"/>
    <property type="match status" value="1"/>
</dbReference>
<evidence type="ECO:0000313" key="2">
    <source>
        <dbReference type="Proteomes" id="UP000295418"/>
    </source>
</evidence>
<accession>A0A4R4EQX6</accession>
<dbReference type="InterPro" id="IPR032719">
    <property type="entry name" value="WbsX"/>
</dbReference>
<gene>
    <name evidence="1" type="ORF">E0485_00550</name>
</gene>
<protein>
    <submittedName>
        <fullName evidence="1">Glycosyl transferase</fullName>
    </submittedName>
</protein>
<dbReference type="Pfam" id="PF14307">
    <property type="entry name" value="Glyco_tran_WbsX"/>
    <property type="match status" value="1"/>
</dbReference>
<dbReference type="OrthoDB" id="9816424at2"/>
<reference evidence="1 2" key="1">
    <citation type="submission" date="2019-03" db="EMBL/GenBank/DDBJ databases">
        <authorList>
            <person name="Kim M.K.M."/>
        </authorList>
    </citation>
    <scope>NUCLEOTIDE SEQUENCE [LARGE SCALE GENOMIC DNA]</scope>
    <source>
        <strain evidence="1 2">18JY21-1</strain>
    </source>
</reference>
<keyword evidence="1" id="KW-0808">Transferase</keyword>
<keyword evidence="2" id="KW-1185">Reference proteome</keyword>
<dbReference type="CDD" id="cd11579">
    <property type="entry name" value="Glyco_tran_WbsX"/>
    <property type="match status" value="1"/>
</dbReference>
<name>A0A4R4EQX6_9BACL</name>
<proteinExistence type="predicted"/>
<organism evidence="1 2">
    <name type="scientific">Paenibacillus albiflavus</name>
    <dbReference type="NCBI Taxonomy" id="2545760"/>
    <lineage>
        <taxon>Bacteria</taxon>
        <taxon>Bacillati</taxon>
        <taxon>Bacillota</taxon>
        <taxon>Bacilli</taxon>
        <taxon>Bacillales</taxon>
        <taxon>Paenibacillaceae</taxon>
        <taxon>Paenibacillus</taxon>
    </lineage>
</organism>
<dbReference type="Gene3D" id="3.20.20.80">
    <property type="entry name" value="Glycosidases"/>
    <property type="match status" value="1"/>
</dbReference>
<dbReference type="EMBL" id="SKFG01000001">
    <property type="protein sequence ID" value="TCZ80818.1"/>
    <property type="molecule type" value="Genomic_DNA"/>
</dbReference>
<evidence type="ECO:0000313" key="1">
    <source>
        <dbReference type="EMBL" id="TCZ80818.1"/>
    </source>
</evidence>
<dbReference type="RefSeq" id="WP_132415499.1">
    <property type="nucleotide sequence ID" value="NZ_SKFG01000001.1"/>
</dbReference>
<dbReference type="Proteomes" id="UP000295418">
    <property type="component" value="Unassembled WGS sequence"/>
</dbReference>
<dbReference type="GO" id="GO:0016740">
    <property type="term" value="F:transferase activity"/>
    <property type="evidence" value="ECO:0007669"/>
    <property type="project" value="UniProtKB-KW"/>
</dbReference>
<sequence length="357" mass="42079">MKIIAFYLPQFHRIPENDSWWGEGFTEWTNTKKASSRFPQHYQPREPYQNYYYDLSDPSARKRQAELAKQYGIYGFCYYHYWFKGKQLLETPFNEVLRTGEPDLPFCLSWANEPWTRRWDGLSGHVLMPQDYGDEQDWKQHFDYLLQAFKDERYIRVDNKPVFIIYQPGGIPKCEAMLQYWNQLATENGLDGIYFVETLNGFPIPNVNGFDASVEFEPHYTWIHGGCQDLWKVIKDNQEQDIGVMDYDKLWTSLLSRNPPETNKQVFPGAFVDWDNTPRLGNKALIFQGANPGKFTNYLSQQILRARTLYNSDFVFINAWNEWGEGAYLEPDSRYGYQYLEAVKKALELNGITIPNK</sequence>
<dbReference type="PANTHER" id="PTHR41244">
    <property type="entry name" value="RHAMNAN SYNTHESIS F"/>
    <property type="match status" value="1"/>
</dbReference>
<dbReference type="AlphaFoldDB" id="A0A4R4EQX6"/>
<comment type="caution">
    <text evidence="1">The sequence shown here is derived from an EMBL/GenBank/DDBJ whole genome shotgun (WGS) entry which is preliminary data.</text>
</comment>